<accession>Q8VNK6</accession>
<feature type="region of interest" description="Disordered" evidence="1">
    <location>
        <begin position="62"/>
        <end position="81"/>
    </location>
</feature>
<organism evidence="3">
    <name type="scientific">Gluconobacter oxydans DSM 3504</name>
    <dbReference type="NCBI Taxonomy" id="1288313"/>
    <lineage>
        <taxon>Bacteria</taxon>
        <taxon>Pseudomonadati</taxon>
        <taxon>Pseudomonadota</taxon>
        <taxon>Alphaproteobacteria</taxon>
        <taxon>Acetobacterales</taxon>
        <taxon>Acetobacteraceae</taxon>
        <taxon>Gluconobacter</taxon>
    </lineage>
</organism>
<keyword evidence="3" id="KW-0614">Plasmid</keyword>
<name>Q8VNK6_GLUOY</name>
<evidence type="ECO:0000259" key="2">
    <source>
        <dbReference type="Pfam" id="PF05272"/>
    </source>
</evidence>
<dbReference type="EMBL" id="AJ428837">
    <property type="protein sequence ID" value="CAD21834.1"/>
    <property type="molecule type" value="Genomic_DNA"/>
</dbReference>
<geneLocation type="plasmid" evidence="3">
    <name>pGO128</name>
</geneLocation>
<evidence type="ECO:0000313" key="3">
    <source>
        <dbReference type="EMBL" id="CAD21834.1"/>
    </source>
</evidence>
<dbReference type="Pfam" id="PF05272">
    <property type="entry name" value="VapE-like_dom"/>
    <property type="match status" value="1"/>
</dbReference>
<dbReference type="InterPro" id="IPR007936">
    <property type="entry name" value="VapE-like_dom"/>
</dbReference>
<feature type="domain" description="Virulence-associated protein E-like" evidence="2">
    <location>
        <begin position="125"/>
        <end position="343"/>
    </location>
</feature>
<dbReference type="PANTHER" id="PTHR34985">
    <property type="entry name" value="SLR0554 PROTEIN"/>
    <property type="match status" value="1"/>
</dbReference>
<protein>
    <recommendedName>
        <fullName evidence="2">Virulence-associated protein E-like domain-containing protein</fullName>
    </recommendedName>
</protein>
<dbReference type="PANTHER" id="PTHR34985:SF1">
    <property type="entry name" value="SLR0554 PROTEIN"/>
    <property type="match status" value="1"/>
</dbReference>
<sequence length="416" mass="46600">MTSLGYIHHPLPAMSGGVPPLVKNRDDKPVPCLANCCLLTSQAFPAAFRLNTFTGKTEVHQALPSPVTGQPMPQDGPRELTDSDYTAVSAALARSHGLNFSTQQVSAAIQSVAEENAYHPIRDYLTGLEWDGVQRLDTWLHDFLGAEDSEYTAGVGRLFLIGMVARVMEPGCKNDHVLIFEGNQGIRKSTACKVLAGGSRYFSDSLPPIREGSKDLASHLAGKWLVEVAEMSAASRADTEALKAFLTRTHETYRPAYGRNEITQPRQCVLVGTTNRKEYLRDSTGDRRVWPVKCGVNGEPCDIDGLQEARDQLFAEAFHLYQRREKWWPDASFEVENIRPEQEKRYDDHPWLGTLETHFRTHPDMKEVTVSGLLNVPIGKTAANRADRATVRDCLQKLRWVQRRTGQQSDRWVLEN</sequence>
<evidence type="ECO:0000256" key="1">
    <source>
        <dbReference type="SAM" id="MobiDB-lite"/>
    </source>
</evidence>
<dbReference type="AlphaFoldDB" id="Q8VNK6"/>
<reference evidence="3" key="1">
    <citation type="submission" date="2002-01" db="EMBL/GenBank/DDBJ databases">
        <title>Characterization of plasmid pGO128 from Gluconobacter oxydans.</title>
        <authorList>
            <person name="Sievers M."/>
        </authorList>
    </citation>
    <scope>NUCLEOTIDE SEQUENCE [LARGE SCALE GENOMIC DNA]</scope>
    <source>
        <strain evidence="3">DSM 3504</strain>
        <plasmid evidence="3">pGO128</plasmid>
    </source>
</reference>
<proteinExistence type="predicted"/>